<keyword evidence="1" id="KW-0472">Membrane</keyword>
<keyword evidence="1" id="KW-1133">Transmembrane helix</keyword>
<dbReference type="HOGENOM" id="CLU_2344483_0_0_6"/>
<accession>A0A010RZE1</accession>
<dbReference type="PATRIC" id="fig|1042209.11.peg.3579"/>
<organism evidence="2 3">
    <name type="scientific">Pseudomonas fluorescens HK44</name>
    <dbReference type="NCBI Taxonomy" id="1042209"/>
    <lineage>
        <taxon>Bacteria</taxon>
        <taxon>Pseudomonadati</taxon>
        <taxon>Pseudomonadota</taxon>
        <taxon>Gammaproteobacteria</taxon>
        <taxon>Pseudomonadales</taxon>
        <taxon>Pseudomonadaceae</taxon>
        <taxon>Pseudomonas</taxon>
    </lineage>
</organism>
<dbReference type="InterPro" id="IPR036259">
    <property type="entry name" value="MFS_trans_sf"/>
</dbReference>
<sequence length="97" mass="10416">MLDALERIGEDFRAGKVSPTLDDEDVHTFIERLLTERLGALGGAASPVICGFLLTHMAPATMFYALSALTAMGGLLCFLSGRRVAKLQNKCTESSLI</sequence>
<evidence type="ECO:0000256" key="1">
    <source>
        <dbReference type="SAM" id="Phobius"/>
    </source>
</evidence>
<proteinExistence type="predicted"/>
<dbReference type="Proteomes" id="UP000022611">
    <property type="component" value="Unassembled WGS sequence"/>
</dbReference>
<dbReference type="SUPFAM" id="SSF103473">
    <property type="entry name" value="MFS general substrate transporter"/>
    <property type="match status" value="1"/>
</dbReference>
<feature type="transmembrane region" description="Helical" evidence="1">
    <location>
        <begin position="62"/>
        <end position="80"/>
    </location>
</feature>
<protein>
    <recommendedName>
        <fullName evidence="4">MFS transporter</fullName>
    </recommendedName>
</protein>
<evidence type="ECO:0008006" key="4">
    <source>
        <dbReference type="Google" id="ProtNLM"/>
    </source>
</evidence>
<reference evidence="2 3" key="1">
    <citation type="journal article" date="2011" name="J. Bacteriol.">
        <title>Draft genome sequence of the polycyclic aromatic hydrocarbon-degrading, genetically engineered bioluminescent bioreporter Pseudomonas fluorescens HK44.</title>
        <authorList>
            <person name="Chauhan A."/>
            <person name="Layton A.C."/>
            <person name="Williams D.E."/>
            <person name="Smartt A.E."/>
            <person name="Ripp S."/>
            <person name="Karpinets T.V."/>
            <person name="Brown S.D."/>
            <person name="Sayler G.S."/>
        </authorList>
    </citation>
    <scope>NUCLEOTIDE SEQUENCE [LARGE SCALE GENOMIC DNA]</scope>
    <source>
        <strain evidence="2 3">HK44</strain>
    </source>
</reference>
<dbReference type="eggNOG" id="COG0165">
    <property type="taxonomic scope" value="Bacteria"/>
</dbReference>
<gene>
    <name evidence="2" type="ORF">HK44_006040</name>
</gene>
<name>A0A010RZE1_PSEFL</name>
<dbReference type="EMBL" id="AFOY02000015">
    <property type="protein sequence ID" value="EXF94099.1"/>
    <property type="molecule type" value="Genomic_DNA"/>
</dbReference>
<comment type="caution">
    <text evidence="2">The sequence shown here is derived from an EMBL/GenBank/DDBJ whole genome shotgun (WGS) entry which is preliminary data.</text>
</comment>
<dbReference type="Gene3D" id="1.10.275.10">
    <property type="entry name" value="Fumarase/aspartase (N-terminal domain)"/>
    <property type="match status" value="1"/>
</dbReference>
<evidence type="ECO:0000313" key="3">
    <source>
        <dbReference type="Proteomes" id="UP000022611"/>
    </source>
</evidence>
<keyword evidence="1" id="KW-0812">Transmembrane</keyword>
<evidence type="ECO:0000313" key="2">
    <source>
        <dbReference type="EMBL" id="EXF94099.1"/>
    </source>
</evidence>
<dbReference type="InterPro" id="IPR024083">
    <property type="entry name" value="Fumarase/histidase_N"/>
</dbReference>
<dbReference type="AlphaFoldDB" id="A0A010RZE1"/>